<keyword evidence="3" id="KW-1185">Reference proteome</keyword>
<keyword evidence="1" id="KW-0472">Membrane</keyword>
<reference evidence="2 3" key="1">
    <citation type="submission" date="2019-05" db="EMBL/GenBank/DDBJ databases">
        <title>Culicoidintestinum kansasii gen. nov., sp. nov. from the gastrointestinal tract of the biting midge, Culicoides sonorensis.</title>
        <authorList>
            <person name="Neupane S."/>
            <person name="Ghosh A."/>
            <person name="Gunther S."/>
            <person name="Martin K."/>
            <person name="Zurek L."/>
        </authorList>
    </citation>
    <scope>NUCLEOTIDE SEQUENCE [LARGE SCALE GENOMIC DNA]</scope>
    <source>
        <strain evidence="2 3">CS-1</strain>
    </source>
</reference>
<keyword evidence="1" id="KW-1133">Transmembrane helix</keyword>
<sequence length="240" mass="27005">MLLVLSVLIVVVGVVAIIAFVVITNKRNVDETVPVYLRESIGGIEQSVRVQTVNAKFGLLALALVFLVGIVLFAMIVLEELELGAASAFAKEIMKQSEDFMIAMLVVPIIPTVLMFFFPIYVEVNQGQILVNNRSLSVRSFGINHLFANSRMIYLKTDTKLLILMPMSHEALRRYPDRRVLEEQERELRSDVDRLEHALLGRGIEQRKYAVMSRVLISFGIIFGLFAIAAFGLLIGKYYI</sequence>
<feature type="transmembrane region" description="Helical" evidence="1">
    <location>
        <begin position="215"/>
        <end position="235"/>
    </location>
</feature>
<dbReference type="Proteomes" id="UP000306912">
    <property type="component" value="Unassembled WGS sequence"/>
</dbReference>
<dbReference type="InParanoid" id="A0A5R8QGX9"/>
<comment type="caution">
    <text evidence="2">The sequence shown here is derived from an EMBL/GenBank/DDBJ whole genome shotgun (WGS) entry which is preliminary data.</text>
</comment>
<dbReference type="RefSeq" id="WP_171014862.1">
    <property type="nucleotide sequence ID" value="NZ_VBWP01000001.1"/>
</dbReference>
<feature type="transmembrane region" description="Helical" evidence="1">
    <location>
        <begin position="100"/>
        <end position="122"/>
    </location>
</feature>
<name>A0A5R8QGX9_9FIRM</name>
<protein>
    <submittedName>
        <fullName evidence="2">Uncharacterized protein</fullName>
    </submittedName>
</protein>
<gene>
    <name evidence="2" type="ORF">FEZ08_01130</name>
</gene>
<dbReference type="EMBL" id="VBWP01000001">
    <property type="protein sequence ID" value="TLG77248.1"/>
    <property type="molecule type" value="Genomic_DNA"/>
</dbReference>
<evidence type="ECO:0000313" key="3">
    <source>
        <dbReference type="Proteomes" id="UP000306912"/>
    </source>
</evidence>
<feature type="transmembrane region" description="Helical" evidence="1">
    <location>
        <begin position="6"/>
        <end position="23"/>
    </location>
</feature>
<evidence type="ECO:0000313" key="2">
    <source>
        <dbReference type="EMBL" id="TLG77248.1"/>
    </source>
</evidence>
<keyword evidence="1" id="KW-0812">Transmembrane</keyword>
<proteinExistence type="predicted"/>
<accession>A0A5R8QGX9</accession>
<evidence type="ECO:0000256" key="1">
    <source>
        <dbReference type="SAM" id="Phobius"/>
    </source>
</evidence>
<feature type="transmembrane region" description="Helical" evidence="1">
    <location>
        <begin position="57"/>
        <end position="78"/>
    </location>
</feature>
<dbReference type="AlphaFoldDB" id="A0A5R8QGX9"/>
<organism evidence="2 3">
    <name type="scientific">Culicoidibacter larvae</name>
    <dbReference type="NCBI Taxonomy" id="2579976"/>
    <lineage>
        <taxon>Bacteria</taxon>
        <taxon>Bacillati</taxon>
        <taxon>Bacillota</taxon>
        <taxon>Culicoidibacteria</taxon>
        <taxon>Culicoidibacterales</taxon>
        <taxon>Culicoidibacteraceae</taxon>
        <taxon>Culicoidibacter</taxon>
    </lineage>
</organism>